<evidence type="ECO:0000259" key="8">
    <source>
        <dbReference type="Pfam" id="PF02706"/>
    </source>
</evidence>
<evidence type="ECO:0000256" key="7">
    <source>
        <dbReference type="SAM" id="Phobius"/>
    </source>
</evidence>
<sequence>MEMELADVRRILRRNAGMILLVVVVCVVVAGLISFFVLKPVYEAKATLLVKKQQSGGQLAYEDLMTSEKLVKTYGEIMKSRLVVEDVIAKLKVNESVTNLLKRVEVKTDNESLMTAVVVRDTDPVRAVRIANELARISMVKWNQLMEMDSVILIDPAEQEDSQKPVQPRPYLNMLLSFVLSLMAGIAFAFLREFLHKTVETEEELEALLGMPVLGIVPVMKRSKKFIRKAG</sequence>
<dbReference type="RefSeq" id="WP_251874231.1">
    <property type="nucleotide sequence ID" value="NZ_CP098755.1"/>
</dbReference>
<evidence type="ECO:0000313" key="11">
    <source>
        <dbReference type="Proteomes" id="UP001056500"/>
    </source>
</evidence>
<feature type="transmembrane region" description="Helical" evidence="7">
    <location>
        <begin position="18"/>
        <end position="38"/>
    </location>
</feature>
<accession>A0ABY4WJC1</accession>
<keyword evidence="11" id="KW-1185">Reference proteome</keyword>
<evidence type="ECO:0000256" key="6">
    <source>
        <dbReference type="ARBA" id="ARBA00023136"/>
    </source>
</evidence>
<evidence type="ECO:0000256" key="3">
    <source>
        <dbReference type="ARBA" id="ARBA00022475"/>
    </source>
</evidence>
<proteinExistence type="inferred from homology"/>
<gene>
    <name evidence="10" type="ORF">NDK47_07500</name>
</gene>
<reference evidence="10" key="1">
    <citation type="submission" date="2022-06" db="EMBL/GenBank/DDBJ databases">
        <title>Genome sequencing of Brevibacillus sp. BB3-R1.</title>
        <authorList>
            <person name="Heo J."/>
            <person name="Lee D."/>
            <person name="Won M."/>
            <person name="Han B.-H."/>
            <person name="Hong S.-B."/>
            <person name="Kwon S.-W."/>
        </authorList>
    </citation>
    <scope>NUCLEOTIDE SEQUENCE</scope>
    <source>
        <strain evidence="10">BB3-R1</strain>
    </source>
</reference>
<dbReference type="PANTHER" id="PTHR32309">
    <property type="entry name" value="TYROSINE-PROTEIN KINASE"/>
    <property type="match status" value="1"/>
</dbReference>
<dbReference type="InterPro" id="IPR050445">
    <property type="entry name" value="Bact_polysacc_biosynth/exp"/>
</dbReference>
<evidence type="ECO:0000259" key="9">
    <source>
        <dbReference type="Pfam" id="PF13807"/>
    </source>
</evidence>
<feature type="transmembrane region" description="Helical" evidence="7">
    <location>
        <begin position="171"/>
        <end position="191"/>
    </location>
</feature>
<evidence type="ECO:0000256" key="5">
    <source>
        <dbReference type="ARBA" id="ARBA00022989"/>
    </source>
</evidence>
<comment type="subcellular location">
    <subcellularLocation>
        <location evidence="1">Cell membrane</location>
        <topology evidence="1">Multi-pass membrane protein</topology>
    </subcellularLocation>
</comment>
<evidence type="ECO:0000313" key="10">
    <source>
        <dbReference type="EMBL" id="USG67128.1"/>
    </source>
</evidence>
<keyword evidence="3" id="KW-1003">Cell membrane</keyword>
<feature type="domain" description="Polysaccharide chain length determinant N-terminal" evidence="8">
    <location>
        <begin position="2"/>
        <end position="91"/>
    </location>
</feature>
<dbReference type="Pfam" id="PF13807">
    <property type="entry name" value="GNVR"/>
    <property type="match status" value="1"/>
</dbReference>
<dbReference type="Proteomes" id="UP001056500">
    <property type="component" value="Chromosome"/>
</dbReference>
<name>A0ABY4WJC1_9BACL</name>
<evidence type="ECO:0000256" key="2">
    <source>
        <dbReference type="ARBA" id="ARBA00006683"/>
    </source>
</evidence>
<feature type="domain" description="Tyrosine-protein kinase G-rich" evidence="9">
    <location>
        <begin position="146"/>
        <end position="193"/>
    </location>
</feature>
<evidence type="ECO:0000256" key="4">
    <source>
        <dbReference type="ARBA" id="ARBA00022692"/>
    </source>
</evidence>
<keyword evidence="6 7" id="KW-0472">Membrane</keyword>
<evidence type="ECO:0000256" key="1">
    <source>
        <dbReference type="ARBA" id="ARBA00004651"/>
    </source>
</evidence>
<keyword evidence="5 7" id="KW-1133">Transmembrane helix</keyword>
<organism evidence="10 11">
    <name type="scientific">Brevibacillus ruminantium</name>
    <dbReference type="NCBI Taxonomy" id="2950604"/>
    <lineage>
        <taxon>Bacteria</taxon>
        <taxon>Bacillati</taxon>
        <taxon>Bacillota</taxon>
        <taxon>Bacilli</taxon>
        <taxon>Bacillales</taxon>
        <taxon>Paenibacillaceae</taxon>
        <taxon>Brevibacillus</taxon>
    </lineage>
</organism>
<protein>
    <submittedName>
        <fullName evidence="10">Wzz/FepE/Etk N-terminal domain-containing protein</fullName>
    </submittedName>
</protein>
<dbReference type="EMBL" id="CP098755">
    <property type="protein sequence ID" value="USG67128.1"/>
    <property type="molecule type" value="Genomic_DNA"/>
</dbReference>
<dbReference type="Pfam" id="PF02706">
    <property type="entry name" value="Wzz"/>
    <property type="match status" value="1"/>
</dbReference>
<dbReference type="PANTHER" id="PTHR32309:SF13">
    <property type="entry name" value="FERRIC ENTEROBACTIN TRANSPORT PROTEIN FEPE"/>
    <property type="match status" value="1"/>
</dbReference>
<keyword evidence="4 7" id="KW-0812">Transmembrane</keyword>
<comment type="similarity">
    <text evidence="2">Belongs to the CpsC/CapA family.</text>
</comment>
<dbReference type="InterPro" id="IPR003856">
    <property type="entry name" value="LPS_length_determ_N"/>
</dbReference>
<dbReference type="InterPro" id="IPR032807">
    <property type="entry name" value="GNVR"/>
</dbReference>